<keyword evidence="1" id="KW-0732">Signal</keyword>
<keyword evidence="3" id="KW-1185">Reference proteome</keyword>
<feature type="chain" id="PRO_5044804303" evidence="1">
    <location>
        <begin position="29"/>
        <end position="152"/>
    </location>
</feature>
<accession>A0ABF7QKF2</accession>
<reference evidence="2 3" key="1">
    <citation type="journal article" date="2010" name="Stand. Genomic Sci.">
        <title>Complete genome sequence of Rhizobium leguminosarum bv trifolii strain WSM2304, an effective microsymbiont of the South American clover Trifolium polymorphum.</title>
        <authorList>
            <person name="Reeve W."/>
            <person name="O'Hara G."/>
            <person name="Chain P."/>
            <person name="Ardley J."/>
            <person name="Brau L."/>
            <person name="Nandesena K."/>
            <person name="Tiwari R."/>
            <person name="Malfatti S."/>
            <person name="Kiss H."/>
            <person name="Lapidus A."/>
            <person name="Copeland A."/>
            <person name="Nolan M."/>
            <person name="Land M."/>
            <person name="Ivanova N."/>
            <person name="Mavromatis K."/>
            <person name="Markowitz V."/>
            <person name="Kyrpides N."/>
            <person name="Melino V."/>
            <person name="Denton M."/>
            <person name="Yates R."/>
            <person name="Howieson J."/>
        </authorList>
    </citation>
    <scope>NUCLEOTIDE SEQUENCE [LARGE SCALE GENOMIC DNA]</scope>
    <source>
        <strain evidence="2 3">WSM2304</strain>
    </source>
</reference>
<gene>
    <name evidence="2" type="ordered locus">Rleg2_1157</name>
</gene>
<feature type="signal peptide" evidence="1">
    <location>
        <begin position="1"/>
        <end position="28"/>
    </location>
</feature>
<dbReference type="EMBL" id="CP001191">
    <property type="protein sequence ID" value="ACI54451.1"/>
    <property type="molecule type" value="Genomic_DNA"/>
</dbReference>
<dbReference type="Proteomes" id="UP000008330">
    <property type="component" value="Chromosome"/>
</dbReference>
<sequence>MNQSMKDHGMKKYLAFTALALMPVLAQAQQVADRRDATQGVLRVENNYGGRLCNTATVTSFTVPVGISYIRFDPPSPNFQVCLENSATAICGASTPSTTTSLGNGWSKNPIERRVTYNNYNGTTAKADVMYVVNDSATGCTYWHWNAPMTNE</sequence>
<evidence type="ECO:0000313" key="2">
    <source>
        <dbReference type="EMBL" id="ACI54451.1"/>
    </source>
</evidence>
<dbReference type="KEGG" id="rlt:Rleg2_1157"/>
<name>A0ABF7QKF2_RHILW</name>
<protein>
    <submittedName>
        <fullName evidence="2">Uncharacterized protein</fullName>
    </submittedName>
</protein>
<dbReference type="AlphaFoldDB" id="A0ABF7QKF2"/>
<evidence type="ECO:0000313" key="3">
    <source>
        <dbReference type="Proteomes" id="UP000008330"/>
    </source>
</evidence>
<evidence type="ECO:0000256" key="1">
    <source>
        <dbReference type="SAM" id="SignalP"/>
    </source>
</evidence>
<organism evidence="2 3">
    <name type="scientific">Rhizobium leguminosarum bv. trifolii (strain WSM2304)</name>
    <dbReference type="NCBI Taxonomy" id="395492"/>
    <lineage>
        <taxon>Bacteria</taxon>
        <taxon>Pseudomonadati</taxon>
        <taxon>Pseudomonadota</taxon>
        <taxon>Alphaproteobacteria</taxon>
        <taxon>Hyphomicrobiales</taxon>
        <taxon>Rhizobiaceae</taxon>
        <taxon>Rhizobium/Agrobacterium group</taxon>
        <taxon>Rhizobium</taxon>
    </lineage>
</organism>
<proteinExistence type="predicted"/>